<dbReference type="Proteomes" id="UP000236735">
    <property type="component" value="Unassembled WGS sequence"/>
</dbReference>
<evidence type="ECO:0000313" key="3">
    <source>
        <dbReference type="Proteomes" id="UP000236735"/>
    </source>
</evidence>
<sequence length="340" mass="38172">MRKKILFLVVMMTSVTNQLNAQRADLLFMVEHAIKAPSGHNTQPWKFKINEHSVDIYPDYGKALPVVDPDNRELFVSLGCATENLCIAATIKGYRSEVSVAADGLIHIDLQRDTTITPSPLFPQIAMRQTNRNVYDGRIIPVDSICELQATEKEPAVGVRFFRNGSHEFNMIADLILAGNSRQMDDEHFIAELKQWMRYNKKHADGTHDGLSYAVFGAPNLPRFISQPVMGMFINGKQQNKGDRKKIASSSHLVLFTTDANTIEQWVALGRTLERYLLKMTAMGIAIGYMNQPNEVKDLALTMTSSLGLGSQYPTVLIRIGYSERAPYSQRRPVETVLLP</sequence>
<dbReference type="NCBIfam" id="NF047509">
    <property type="entry name" value="Rv3131_FMN_oxido"/>
    <property type="match status" value="1"/>
</dbReference>
<protein>
    <recommendedName>
        <fullName evidence="4">Nitroreductase family protein</fullName>
    </recommendedName>
</protein>
<dbReference type="Gene3D" id="3.40.109.10">
    <property type="entry name" value="NADH Oxidase"/>
    <property type="match status" value="1"/>
</dbReference>
<dbReference type="InterPro" id="IPR000415">
    <property type="entry name" value="Nitroreductase-like"/>
</dbReference>
<gene>
    <name evidence="2" type="ORF">SAMN05216354_1853</name>
</gene>
<proteinExistence type="predicted"/>
<feature type="chain" id="PRO_5009287066" description="Nitroreductase family protein" evidence="1">
    <location>
        <begin position="22"/>
        <end position="340"/>
    </location>
</feature>
<organism evidence="2 3">
    <name type="scientific">Xylanibacter ruminicola</name>
    <name type="common">Prevotella ruminicola</name>
    <dbReference type="NCBI Taxonomy" id="839"/>
    <lineage>
        <taxon>Bacteria</taxon>
        <taxon>Pseudomonadati</taxon>
        <taxon>Bacteroidota</taxon>
        <taxon>Bacteroidia</taxon>
        <taxon>Bacteroidales</taxon>
        <taxon>Prevotellaceae</taxon>
        <taxon>Xylanibacter</taxon>
    </lineage>
</organism>
<keyword evidence="1" id="KW-0732">Signal</keyword>
<evidence type="ECO:0008006" key="4">
    <source>
        <dbReference type="Google" id="ProtNLM"/>
    </source>
</evidence>
<dbReference type="EMBL" id="FNUV01000004">
    <property type="protein sequence ID" value="SEF84452.1"/>
    <property type="molecule type" value="Genomic_DNA"/>
</dbReference>
<evidence type="ECO:0000313" key="2">
    <source>
        <dbReference type="EMBL" id="SEF84452.1"/>
    </source>
</evidence>
<dbReference type="SUPFAM" id="SSF55469">
    <property type="entry name" value="FMN-dependent nitroreductase-like"/>
    <property type="match status" value="2"/>
</dbReference>
<reference evidence="2 3" key="1">
    <citation type="submission" date="2016-10" db="EMBL/GenBank/DDBJ databases">
        <authorList>
            <person name="de Groot N.N."/>
        </authorList>
    </citation>
    <scope>NUCLEOTIDE SEQUENCE [LARGE SCALE GENOMIC DNA]</scope>
    <source>
        <strain evidence="2 3">AR32</strain>
    </source>
</reference>
<accession>A0A1H5VAP7</accession>
<evidence type="ECO:0000256" key="1">
    <source>
        <dbReference type="SAM" id="SignalP"/>
    </source>
</evidence>
<dbReference type="Gene3D" id="3.40.109.30">
    <property type="entry name" value="putative nitroreductase (tm1586), domain 2"/>
    <property type="match status" value="1"/>
</dbReference>
<feature type="signal peptide" evidence="1">
    <location>
        <begin position="1"/>
        <end position="21"/>
    </location>
</feature>
<dbReference type="GO" id="GO:0016491">
    <property type="term" value="F:oxidoreductase activity"/>
    <property type="evidence" value="ECO:0007669"/>
    <property type="project" value="InterPro"/>
</dbReference>
<name>A0A1H5VAP7_XYLRU</name>
<dbReference type="AlphaFoldDB" id="A0A1H5VAP7"/>